<dbReference type="Proteomes" id="UP001056336">
    <property type="component" value="Chromosome"/>
</dbReference>
<organism evidence="2 3">
    <name type="scientific">Jatrophihabitans telluris</name>
    <dbReference type="NCBI Taxonomy" id="2038343"/>
    <lineage>
        <taxon>Bacteria</taxon>
        <taxon>Bacillati</taxon>
        <taxon>Actinomycetota</taxon>
        <taxon>Actinomycetes</taxon>
        <taxon>Jatrophihabitantales</taxon>
        <taxon>Jatrophihabitantaceae</taxon>
        <taxon>Jatrophihabitans</taxon>
    </lineage>
</organism>
<feature type="transmembrane region" description="Helical" evidence="1">
    <location>
        <begin position="176"/>
        <end position="194"/>
    </location>
</feature>
<dbReference type="PANTHER" id="PTHR37305:SF1">
    <property type="entry name" value="MEMBRANE PROTEIN"/>
    <property type="match status" value="1"/>
</dbReference>
<reference evidence="2" key="2">
    <citation type="submission" date="2022-05" db="EMBL/GenBank/DDBJ databases">
        <authorList>
            <person name="Kim J.-S."/>
            <person name="Lee K."/>
            <person name="Suh M."/>
            <person name="Eom M."/>
            <person name="Kim J.-S."/>
            <person name="Kim D.-S."/>
            <person name="Ko S.-H."/>
            <person name="Shin Y."/>
            <person name="Lee J.-S."/>
        </authorList>
    </citation>
    <scope>NUCLEOTIDE SEQUENCE</scope>
    <source>
        <strain evidence="2">N237</strain>
    </source>
</reference>
<name>A0ABY4QV53_9ACTN</name>
<feature type="transmembrane region" description="Helical" evidence="1">
    <location>
        <begin position="144"/>
        <end position="164"/>
    </location>
</feature>
<protein>
    <submittedName>
        <fullName evidence="2">ABC transporter permease</fullName>
    </submittedName>
</protein>
<reference evidence="2" key="1">
    <citation type="journal article" date="2018" name="Int. J. Syst. Evol. Microbiol.">
        <title>Jatrophihabitans telluris sp. nov., isolated from sediment soil of lava forest wetlands and the emended description of the genus Jatrophihabitans.</title>
        <authorList>
            <person name="Lee K.C."/>
            <person name="Suh M.K."/>
            <person name="Eom M.K."/>
            <person name="Kim K.K."/>
            <person name="Kim J.S."/>
            <person name="Kim D.S."/>
            <person name="Ko S.H."/>
            <person name="Shin Y.K."/>
            <person name="Lee J.S."/>
        </authorList>
    </citation>
    <scope>NUCLEOTIDE SEQUENCE</scope>
    <source>
        <strain evidence="2">N237</strain>
    </source>
</reference>
<evidence type="ECO:0000256" key="1">
    <source>
        <dbReference type="SAM" id="Phobius"/>
    </source>
</evidence>
<sequence length="245" mass="25182">MINSLRSELLKLRSLRGTWVVAAVAAILSTIIGVALVRTAIHDRTPIPAWSEVAMGPVQALWFLVVVTAIVVSAGEFQHRTIRTTALLTPSRRRLLLSKSLASAAFGATTLLAGTGLATLSGFVTARLAGSTMPLGRLADVGHLVAAVALGALWSVLATALGILTRNTAVAITAVLLWRFVGEGLLPVVLSPHGDAVARWTPTGAGRALVGETGLPAGTAALVVGAFVAAACTAAALHFTRHDPV</sequence>
<feature type="transmembrane region" description="Helical" evidence="1">
    <location>
        <begin position="61"/>
        <end position="79"/>
    </location>
</feature>
<evidence type="ECO:0000313" key="2">
    <source>
        <dbReference type="EMBL" id="UQX86865.1"/>
    </source>
</evidence>
<keyword evidence="1" id="KW-0812">Transmembrane</keyword>
<keyword evidence="3" id="KW-1185">Reference proteome</keyword>
<evidence type="ECO:0000313" key="3">
    <source>
        <dbReference type="Proteomes" id="UP001056336"/>
    </source>
</evidence>
<accession>A0ABY4QV53</accession>
<dbReference type="PANTHER" id="PTHR37305">
    <property type="entry name" value="INTEGRAL MEMBRANE PROTEIN-RELATED"/>
    <property type="match status" value="1"/>
</dbReference>
<dbReference type="RefSeq" id="WP_249769257.1">
    <property type="nucleotide sequence ID" value="NZ_CP097332.1"/>
</dbReference>
<feature type="transmembrane region" description="Helical" evidence="1">
    <location>
        <begin position="100"/>
        <end position="124"/>
    </location>
</feature>
<dbReference type="EMBL" id="CP097332">
    <property type="protein sequence ID" value="UQX86865.1"/>
    <property type="molecule type" value="Genomic_DNA"/>
</dbReference>
<keyword evidence="1" id="KW-0472">Membrane</keyword>
<feature type="transmembrane region" description="Helical" evidence="1">
    <location>
        <begin position="214"/>
        <end position="239"/>
    </location>
</feature>
<proteinExistence type="predicted"/>
<dbReference type="Pfam" id="PF12730">
    <property type="entry name" value="ABC2_membrane_4"/>
    <property type="match status" value="1"/>
</dbReference>
<gene>
    <name evidence="2" type="ORF">M6D93_11155</name>
</gene>
<feature type="transmembrane region" description="Helical" evidence="1">
    <location>
        <begin position="20"/>
        <end position="41"/>
    </location>
</feature>
<keyword evidence="1" id="KW-1133">Transmembrane helix</keyword>